<proteinExistence type="predicted"/>
<dbReference type="EMBL" id="SJPS01000010">
    <property type="protein sequence ID" value="TWU21392.1"/>
    <property type="molecule type" value="Genomic_DNA"/>
</dbReference>
<accession>A0A5C6CBC6</accession>
<keyword evidence="2" id="KW-1185">Reference proteome</keyword>
<name>A0A5C6CBC6_9BACT</name>
<protein>
    <submittedName>
        <fullName evidence="1">Uncharacterized protein</fullName>
    </submittedName>
</protein>
<dbReference type="AlphaFoldDB" id="A0A5C6CBC6"/>
<organism evidence="1 2">
    <name type="scientific">Bythopirellula polymerisocia</name>
    <dbReference type="NCBI Taxonomy" id="2528003"/>
    <lineage>
        <taxon>Bacteria</taxon>
        <taxon>Pseudomonadati</taxon>
        <taxon>Planctomycetota</taxon>
        <taxon>Planctomycetia</taxon>
        <taxon>Pirellulales</taxon>
        <taxon>Lacipirellulaceae</taxon>
        <taxon>Bythopirellula</taxon>
    </lineage>
</organism>
<sequence precursor="true">MKGKQNIFRSRLLSFLSFVIEAITNSGRTCPKWRIDNSFLRDLIKYNVELSGDPGIIFKRHAPCLEFLSLASDQNFYQYQKYKAYLPCCECL</sequence>
<evidence type="ECO:0000313" key="2">
    <source>
        <dbReference type="Proteomes" id="UP000318437"/>
    </source>
</evidence>
<reference evidence="1 2" key="1">
    <citation type="submission" date="2019-02" db="EMBL/GenBank/DDBJ databases">
        <title>Deep-cultivation of Planctomycetes and their phenomic and genomic characterization uncovers novel biology.</title>
        <authorList>
            <person name="Wiegand S."/>
            <person name="Jogler M."/>
            <person name="Boedeker C."/>
            <person name="Pinto D."/>
            <person name="Vollmers J."/>
            <person name="Rivas-Marin E."/>
            <person name="Kohn T."/>
            <person name="Peeters S.H."/>
            <person name="Heuer A."/>
            <person name="Rast P."/>
            <person name="Oberbeckmann S."/>
            <person name="Bunk B."/>
            <person name="Jeske O."/>
            <person name="Meyerdierks A."/>
            <person name="Storesund J.E."/>
            <person name="Kallscheuer N."/>
            <person name="Luecker S."/>
            <person name="Lage O.M."/>
            <person name="Pohl T."/>
            <person name="Merkel B.J."/>
            <person name="Hornburger P."/>
            <person name="Mueller R.-W."/>
            <person name="Bruemmer F."/>
            <person name="Labrenz M."/>
            <person name="Spormann A.M."/>
            <person name="Op Den Camp H."/>
            <person name="Overmann J."/>
            <person name="Amann R."/>
            <person name="Jetten M.S.M."/>
            <person name="Mascher T."/>
            <person name="Medema M.H."/>
            <person name="Devos D.P."/>
            <person name="Kaster A.-K."/>
            <person name="Ovreas L."/>
            <person name="Rohde M."/>
            <person name="Galperin M.Y."/>
            <person name="Jogler C."/>
        </authorList>
    </citation>
    <scope>NUCLEOTIDE SEQUENCE [LARGE SCALE GENOMIC DNA]</scope>
    <source>
        <strain evidence="1 2">Pla144</strain>
    </source>
</reference>
<evidence type="ECO:0000313" key="1">
    <source>
        <dbReference type="EMBL" id="TWU21392.1"/>
    </source>
</evidence>
<comment type="caution">
    <text evidence="1">The sequence shown here is derived from an EMBL/GenBank/DDBJ whole genome shotgun (WGS) entry which is preliminary data.</text>
</comment>
<gene>
    <name evidence="1" type="ORF">Pla144_46130</name>
</gene>
<dbReference type="Proteomes" id="UP000318437">
    <property type="component" value="Unassembled WGS sequence"/>
</dbReference>